<keyword evidence="6" id="KW-1185">Reference proteome</keyword>
<evidence type="ECO:0000256" key="1">
    <source>
        <dbReference type="ARBA" id="ARBA00010990"/>
    </source>
</evidence>
<dbReference type="GO" id="GO:0008897">
    <property type="term" value="F:holo-[acyl-carrier-protein] synthase activity"/>
    <property type="evidence" value="ECO:0007669"/>
    <property type="project" value="InterPro"/>
</dbReference>
<feature type="domain" description="4'-phosphopantetheinyl transferase N-terminal" evidence="4">
    <location>
        <begin position="3"/>
        <end position="77"/>
    </location>
</feature>
<dbReference type="PANTHER" id="PTHR12215">
    <property type="entry name" value="PHOSPHOPANTETHEINE TRANSFERASE"/>
    <property type="match status" value="1"/>
</dbReference>
<evidence type="ECO:0000313" key="6">
    <source>
        <dbReference type="Proteomes" id="UP000187651"/>
    </source>
</evidence>
<organism evidence="5 6">
    <name type="scientific">Lachnospira pectinoschiza</name>
    <dbReference type="NCBI Taxonomy" id="28052"/>
    <lineage>
        <taxon>Bacteria</taxon>
        <taxon>Bacillati</taxon>
        <taxon>Bacillota</taxon>
        <taxon>Clostridia</taxon>
        <taxon>Lachnospirales</taxon>
        <taxon>Lachnospiraceae</taxon>
        <taxon>Lachnospira</taxon>
    </lineage>
</organism>
<evidence type="ECO:0000259" key="4">
    <source>
        <dbReference type="Pfam" id="PF22624"/>
    </source>
</evidence>
<comment type="similarity">
    <text evidence="1">Belongs to the P-Pant transferase superfamily. Gsp/Sfp/HetI/AcpT family.</text>
</comment>
<dbReference type="Gene3D" id="3.90.470.20">
    <property type="entry name" value="4'-phosphopantetheinyl transferase domain"/>
    <property type="match status" value="1"/>
</dbReference>
<dbReference type="GO" id="GO:0000287">
    <property type="term" value="F:magnesium ion binding"/>
    <property type="evidence" value="ECO:0007669"/>
    <property type="project" value="InterPro"/>
</dbReference>
<dbReference type="EMBL" id="FNHZ01000001">
    <property type="protein sequence ID" value="SDM44333.1"/>
    <property type="molecule type" value="Genomic_DNA"/>
</dbReference>
<dbReference type="AlphaFoldDB" id="A0A1G9T9B4"/>
<dbReference type="InterPro" id="IPR050559">
    <property type="entry name" value="P-Pant_transferase_sf"/>
</dbReference>
<dbReference type="Proteomes" id="UP000187651">
    <property type="component" value="Unassembled WGS sequence"/>
</dbReference>
<reference evidence="6" key="1">
    <citation type="submission" date="2016-10" db="EMBL/GenBank/DDBJ databases">
        <authorList>
            <person name="Varghese N."/>
            <person name="Submissions S."/>
        </authorList>
    </citation>
    <scope>NUCLEOTIDE SEQUENCE [LARGE SCALE GENOMIC DNA]</scope>
    <source>
        <strain evidence="6">M83</strain>
    </source>
</reference>
<dbReference type="GO" id="GO:0019878">
    <property type="term" value="P:lysine biosynthetic process via aminoadipic acid"/>
    <property type="evidence" value="ECO:0007669"/>
    <property type="project" value="TreeGrafter"/>
</dbReference>
<dbReference type="InterPro" id="IPR055066">
    <property type="entry name" value="AASDHPPT_N"/>
</dbReference>
<name>A0A1G9T9B4_9FIRM</name>
<dbReference type="SUPFAM" id="SSF56214">
    <property type="entry name" value="4'-phosphopantetheinyl transferase"/>
    <property type="match status" value="2"/>
</dbReference>
<dbReference type="GO" id="GO:0005829">
    <property type="term" value="C:cytosol"/>
    <property type="evidence" value="ECO:0007669"/>
    <property type="project" value="TreeGrafter"/>
</dbReference>
<sequence length="175" mass="20651">MTHLSDERQNKILNYRQDKDRIRSLYSSILIRLTLMRIYKCKNTDLKFKIGKYGKPFLSNDNKIKFNLSHSEDYIFLGISEKLIGVDIEKIRHYDNAIIYNCFHPLEIDYIQKARNKDLAFCIVWTRKEAYFKCIGTGLSKEIKHINTLNPGKSFTIKTNLIDSYAYSICLYESN</sequence>
<protein>
    <submittedName>
        <fullName evidence="5">4'-phosphopantetheinyl transferase</fullName>
    </submittedName>
</protein>
<feature type="domain" description="4'-phosphopantetheinyl transferase" evidence="3">
    <location>
        <begin position="84"/>
        <end position="163"/>
    </location>
</feature>
<dbReference type="Pfam" id="PF22624">
    <property type="entry name" value="AASDHPPT_N"/>
    <property type="match status" value="1"/>
</dbReference>
<dbReference type="PANTHER" id="PTHR12215:SF10">
    <property type="entry name" value="L-AMINOADIPATE-SEMIALDEHYDE DEHYDROGENASE-PHOSPHOPANTETHEINYL TRANSFERASE"/>
    <property type="match status" value="1"/>
</dbReference>
<keyword evidence="2 5" id="KW-0808">Transferase</keyword>
<evidence type="ECO:0000259" key="3">
    <source>
        <dbReference type="Pfam" id="PF01648"/>
    </source>
</evidence>
<gene>
    <name evidence="5" type="ORF">SAMN05216544_0270</name>
</gene>
<evidence type="ECO:0000313" key="5">
    <source>
        <dbReference type="EMBL" id="SDM44333.1"/>
    </source>
</evidence>
<dbReference type="InterPro" id="IPR037143">
    <property type="entry name" value="4-PPantetheinyl_Trfase_dom_sf"/>
</dbReference>
<evidence type="ECO:0000256" key="2">
    <source>
        <dbReference type="ARBA" id="ARBA00022679"/>
    </source>
</evidence>
<dbReference type="Pfam" id="PF01648">
    <property type="entry name" value="ACPS"/>
    <property type="match status" value="1"/>
</dbReference>
<proteinExistence type="inferred from homology"/>
<dbReference type="InterPro" id="IPR008278">
    <property type="entry name" value="4-PPantetheinyl_Trfase_dom"/>
</dbReference>
<accession>A0A1G9T9B4</accession>